<feature type="signal peptide" evidence="1">
    <location>
        <begin position="1"/>
        <end position="24"/>
    </location>
</feature>
<comment type="caution">
    <text evidence="2">The sequence shown here is derived from an EMBL/GenBank/DDBJ whole genome shotgun (WGS) entry which is preliminary data.</text>
</comment>
<gene>
    <name evidence="2" type="ORF">CCC_04131</name>
</gene>
<proteinExistence type="predicted"/>
<accession>A0A0C2YXD4</accession>
<evidence type="ECO:0000256" key="1">
    <source>
        <dbReference type="SAM" id="SignalP"/>
    </source>
</evidence>
<feature type="chain" id="PRO_5002174767" evidence="1">
    <location>
        <begin position="25"/>
        <end position="104"/>
    </location>
</feature>
<dbReference type="EMBL" id="JXSL01000024">
    <property type="protein sequence ID" value="KIL99360.1"/>
    <property type="molecule type" value="Genomic_DNA"/>
</dbReference>
<name>A0A0C2YXD4_PARME</name>
<reference evidence="2 3" key="1">
    <citation type="submission" date="2015-01" db="EMBL/GenBank/DDBJ databases">
        <title>Genome Sequence of Magnetospirillum magnetotacticum Strain MS-1.</title>
        <authorList>
            <person name="Marinov G.K."/>
            <person name="Smalley M.D."/>
            <person name="DeSalvo G."/>
        </authorList>
    </citation>
    <scope>NUCLEOTIDE SEQUENCE [LARGE SCALE GENOMIC DNA]</scope>
    <source>
        <strain evidence="2 3">MS-1</strain>
    </source>
</reference>
<dbReference type="Proteomes" id="UP000031971">
    <property type="component" value="Unassembled WGS sequence"/>
</dbReference>
<evidence type="ECO:0000313" key="3">
    <source>
        <dbReference type="Proteomes" id="UP000031971"/>
    </source>
</evidence>
<keyword evidence="3" id="KW-1185">Reference proteome</keyword>
<organism evidence="2 3">
    <name type="scientific">Paramagnetospirillum magnetotacticum MS-1</name>
    <dbReference type="NCBI Taxonomy" id="272627"/>
    <lineage>
        <taxon>Bacteria</taxon>
        <taxon>Pseudomonadati</taxon>
        <taxon>Pseudomonadota</taxon>
        <taxon>Alphaproteobacteria</taxon>
        <taxon>Rhodospirillales</taxon>
        <taxon>Magnetospirillaceae</taxon>
        <taxon>Paramagnetospirillum</taxon>
    </lineage>
</organism>
<dbReference type="OrthoDB" id="7357986at2"/>
<sequence length="104" mass="11260">MEIRQTVVAMFAVAVLSSSAVALAQPAPIDKAYESSKSAELESVKLQLATSSSPTALAELNEAESALRHLRETKAPDQRRKIAAELESALIRLRLEANNTSLKR</sequence>
<dbReference type="AlphaFoldDB" id="A0A0C2YXD4"/>
<dbReference type="STRING" id="272627.CCC_04131"/>
<evidence type="ECO:0000313" key="2">
    <source>
        <dbReference type="EMBL" id="KIL99360.1"/>
    </source>
</evidence>
<dbReference type="RefSeq" id="WP_152619721.1">
    <property type="nucleotide sequence ID" value="NZ_JXSL01000024.1"/>
</dbReference>
<keyword evidence="1" id="KW-0732">Signal</keyword>
<protein>
    <submittedName>
        <fullName evidence="2">Uncharacterized protein</fullName>
    </submittedName>
</protein>